<comment type="caution">
    <text evidence="2">The sequence shown here is derived from an EMBL/GenBank/DDBJ whole genome shotgun (WGS) entry which is preliminary data.</text>
</comment>
<protein>
    <submittedName>
        <fullName evidence="2">Uncharacterized protein</fullName>
    </submittedName>
</protein>
<accession>A0A2L2XDB4</accession>
<dbReference type="Proteomes" id="UP000239549">
    <property type="component" value="Unassembled WGS sequence"/>
</dbReference>
<feature type="transmembrane region" description="Helical" evidence="1">
    <location>
        <begin position="123"/>
        <end position="143"/>
    </location>
</feature>
<evidence type="ECO:0000313" key="3">
    <source>
        <dbReference type="Proteomes" id="UP000239549"/>
    </source>
</evidence>
<sequence>MDNMPLIAVFLQSIPEEMVLFSLASVFLGLKMQWKRIIMAAVISAFASYFVRHLPIYFGMHYFIGLIVNGMLIYYFFHKDFFYSFCTSLIVLGCLFMAENIITYPIIYALGYNGFQEIWDKTLLRIIIAYPSLIVLCIVAWILKVKKYNIFGQRKSGNE</sequence>
<organism evidence="2 3">
    <name type="scientific">Desulfocucumis palustris</name>
    <dbReference type="NCBI Taxonomy" id="1898651"/>
    <lineage>
        <taxon>Bacteria</taxon>
        <taxon>Bacillati</taxon>
        <taxon>Bacillota</taxon>
        <taxon>Clostridia</taxon>
        <taxon>Eubacteriales</taxon>
        <taxon>Desulfocucumaceae</taxon>
        <taxon>Desulfocucumis</taxon>
    </lineage>
</organism>
<name>A0A2L2XDB4_9FIRM</name>
<evidence type="ECO:0000256" key="1">
    <source>
        <dbReference type="SAM" id="Phobius"/>
    </source>
</evidence>
<feature type="transmembrane region" description="Helical" evidence="1">
    <location>
        <begin position="60"/>
        <end position="77"/>
    </location>
</feature>
<keyword evidence="1" id="KW-1133">Transmembrane helix</keyword>
<feature type="transmembrane region" description="Helical" evidence="1">
    <location>
        <begin position="6"/>
        <end position="30"/>
    </location>
</feature>
<keyword evidence="1" id="KW-0472">Membrane</keyword>
<dbReference type="AlphaFoldDB" id="A0A2L2XDB4"/>
<gene>
    <name evidence="2" type="ORF">DCCM_3439</name>
</gene>
<keyword evidence="1" id="KW-0812">Transmembrane</keyword>
<reference evidence="3" key="1">
    <citation type="submission" date="2018-02" db="EMBL/GenBank/DDBJ databases">
        <title>Genome sequence of Desulfocucumis palustris strain NAW-5.</title>
        <authorList>
            <person name="Watanabe M."/>
            <person name="Kojima H."/>
            <person name="Fukui M."/>
        </authorList>
    </citation>
    <scope>NUCLEOTIDE SEQUENCE [LARGE SCALE GENOMIC DNA]</scope>
    <source>
        <strain evidence="3">NAW-5</strain>
    </source>
</reference>
<dbReference type="EMBL" id="BFAV01000138">
    <property type="protein sequence ID" value="GBF34327.1"/>
    <property type="molecule type" value="Genomic_DNA"/>
</dbReference>
<keyword evidence="3" id="KW-1185">Reference proteome</keyword>
<dbReference type="OrthoDB" id="1677679at2"/>
<evidence type="ECO:0000313" key="2">
    <source>
        <dbReference type="EMBL" id="GBF34327.1"/>
    </source>
</evidence>
<proteinExistence type="predicted"/>
<feature type="transmembrane region" description="Helical" evidence="1">
    <location>
        <begin position="89"/>
        <end position="111"/>
    </location>
</feature>